<proteinExistence type="predicted"/>
<organism evidence="1">
    <name type="scientific">Aphanomyces astaci</name>
    <name type="common">Crayfish plague agent</name>
    <dbReference type="NCBI Taxonomy" id="112090"/>
    <lineage>
        <taxon>Eukaryota</taxon>
        <taxon>Sar</taxon>
        <taxon>Stramenopiles</taxon>
        <taxon>Oomycota</taxon>
        <taxon>Saprolegniomycetes</taxon>
        <taxon>Saprolegniales</taxon>
        <taxon>Verrucalvaceae</taxon>
        <taxon>Aphanomyces</taxon>
    </lineage>
</organism>
<dbReference type="EMBL" id="KI913168">
    <property type="protein sequence ID" value="ETV70177.1"/>
    <property type="molecule type" value="Genomic_DNA"/>
</dbReference>
<protein>
    <submittedName>
        <fullName evidence="1">Uncharacterized protein</fullName>
    </submittedName>
</protein>
<evidence type="ECO:0000313" key="1">
    <source>
        <dbReference type="EMBL" id="ETV70177.1"/>
    </source>
</evidence>
<accession>W4FRT0</accession>
<name>W4FRT0_APHAT</name>
<reference evidence="1" key="1">
    <citation type="submission" date="2013-12" db="EMBL/GenBank/DDBJ databases">
        <title>The Genome Sequence of Aphanomyces astaci APO3.</title>
        <authorList>
            <consortium name="The Broad Institute Genomics Platform"/>
            <person name="Russ C."/>
            <person name="Tyler B."/>
            <person name="van West P."/>
            <person name="Dieguez-Uribeondo J."/>
            <person name="Young S.K."/>
            <person name="Zeng Q."/>
            <person name="Gargeya S."/>
            <person name="Fitzgerald M."/>
            <person name="Abouelleil A."/>
            <person name="Alvarado L."/>
            <person name="Chapman S.B."/>
            <person name="Gainer-Dewar J."/>
            <person name="Goldberg J."/>
            <person name="Griggs A."/>
            <person name="Gujja S."/>
            <person name="Hansen M."/>
            <person name="Howarth C."/>
            <person name="Imamovic A."/>
            <person name="Ireland A."/>
            <person name="Larimer J."/>
            <person name="McCowan C."/>
            <person name="Murphy C."/>
            <person name="Pearson M."/>
            <person name="Poon T.W."/>
            <person name="Priest M."/>
            <person name="Roberts A."/>
            <person name="Saif S."/>
            <person name="Shea T."/>
            <person name="Sykes S."/>
            <person name="Wortman J."/>
            <person name="Nusbaum C."/>
            <person name="Birren B."/>
        </authorList>
    </citation>
    <scope>NUCLEOTIDE SEQUENCE [LARGE SCALE GENOMIC DNA]</scope>
    <source>
        <strain evidence="1">APO3</strain>
    </source>
</reference>
<dbReference type="GeneID" id="20816206"/>
<dbReference type="RefSeq" id="XP_009840273.1">
    <property type="nucleotide sequence ID" value="XM_009841971.1"/>
</dbReference>
<gene>
    <name evidence="1" type="ORF">H257_14210</name>
</gene>
<dbReference type="VEuPathDB" id="FungiDB:H257_14210"/>
<dbReference type="AlphaFoldDB" id="W4FRT0"/>
<sequence length="80" mass="8030">MVCPGVSCSAHRGAMDVSMMVAPSSFSRLAGVCGVRGAMVAYDHVPFRPPASTPCAPHPARVANASHGVGKLVLDGLGVG</sequence>